<dbReference type="SUPFAM" id="SSF90002">
    <property type="entry name" value="Hypothetical protein YjiA, C-terminal domain"/>
    <property type="match status" value="1"/>
</dbReference>
<feature type="domain" description="CobW C-terminal" evidence="2">
    <location>
        <begin position="328"/>
        <end position="529"/>
    </location>
</feature>
<keyword evidence="4" id="KW-1185">Reference proteome</keyword>
<dbReference type="InterPro" id="IPR003495">
    <property type="entry name" value="CobW/HypB/UreG_nucleotide-bd"/>
</dbReference>
<dbReference type="CDD" id="cd03112">
    <property type="entry name" value="CobW-like"/>
    <property type="match status" value="1"/>
</dbReference>
<proteinExistence type="predicted"/>
<dbReference type="PANTHER" id="PTHR43603:SF1">
    <property type="entry name" value="ZINC-REGULATED GTPASE METALLOPROTEIN ACTIVATOR 1"/>
    <property type="match status" value="1"/>
</dbReference>
<organism evidence="3 4">
    <name type="scientific">Pseudo-nitzschia multistriata</name>
    <dbReference type="NCBI Taxonomy" id="183589"/>
    <lineage>
        <taxon>Eukaryota</taxon>
        <taxon>Sar</taxon>
        <taxon>Stramenopiles</taxon>
        <taxon>Ochrophyta</taxon>
        <taxon>Bacillariophyta</taxon>
        <taxon>Bacillariophyceae</taxon>
        <taxon>Bacillariophycidae</taxon>
        <taxon>Bacillariales</taxon>
        <taxon>Bacillariaceae</taxon>
        <taxon>Pseudo-nitzschia</taxon>
    </lineage>
</organism>
<dbReference type="AlphaFoldDB" id="A0A448ZIG1"/>
<evidence type="ECO:0000256" key="1">
    <source>
        <dbReference type="SAM" id="MobiDB-lite"/>
    </source>
</evidence>
<dbReference type="InterPro" id="IPR051927">
    <property type="entry name" value="Zn_Chap_cDPG_Synth"/>
</dbReference>
<feature type="region of interest" description="Disordered" evidence="1">
    <location>
        <begin position="358"/>
        <end position="418"/>
    </location>
</feature>
<gene>
    <name evidence="3" type="ORF">PSNMU_V1.4_AUG-EV-PASAV3_0087820</name>
</gene>
<name>A0A448ZIG1_9STRA</name>
<evidence type="ECO:0000259" key="2">
    <source>
        <dbReference type="SMART" id="SM00833"/>
    </source>
</evidence>
<dbReference type="Pfam" id="PF02492">
    <property type="entry name" value="cobW"/>
    <property type="match status" value="1"/>
</dbReference>
<protein>
    <recommendedName>
        <fullName evidence="2">CobW C-terminal domain-containing protein</fullName>
    </recommendedName>
</protein>
<dbReference type="PANTHER" id="PTHR43603">
    <property type="entry name" value="COBW DOMAIN-CONTAINING PROTEIN DDB_G0274527"/>
    <property type="match status" value="1"/>
</dbReference>
<dbReference type="SMART" id="SM00833">
    <property type="entry name" value="CobW_C"/>
    <property type="match status" value="1"/>
</dbReference>
<sequence>MAEPTQEPPAVAPAHAKKREKLLPVTLISGFLGAGKSTLLRNILEAKKADDESFRCAVLVNDMAELNIDTSLIAASGLVRSDEVVSMQNGCVCCNLSGDLIEQIVGLASNRETPFDYLVIEASGVSEPAAIAALFEDCHEDDDDDDHHHQHGEHEAGGPTSLGSVARMDTIATVVDSAEFLQNLEGMDDPDRGADYPRLLVDQVECSNVVLLNKTDLVSEPQLREVRDKVTLLAREGVRVLACQNADVDVKHVLDTGLYRSGDFDLSKFVERFASGNDEKPKACCKKAEARGESPCCKRARTIDSGKSRVLLPSKKVGKTRHGEDYKITSFVYKARRPFAPGRFFERFVDAFFVMEEDPDEEEDDGDDEDDEAGTETDVDPPPKKKPRSGSGDEGAATGTDETNEESSPPPPEEADGAVRAMQETGAARKAKRTEALGSLLRAKGYLWQANSHDLVGYISTAGNAARLETLGRWKCLEPSSYPPARAPESSKADRGTWVAPYGDRRQELVFIGQDLKHVELQRLLDEYLLSDEEMALGVDGWKATFGDIMLDA</sequence>
<dbReference type="InterPro" id="IPR011629">
    <property type="entry name" value="CobW-like_C"/>
</dbReference>
<feature type="region of interest" description="Disordered" evidence="1">
    <location>
        <begin position="140"/>
        <end position="163"/>
    </location>
</feature>
<feature type="compositionally biased region" description="Basic and acidic residues" evidence="1">
    <location>
        <begin position="146"/>
        <end position="156"/>
    </location>
</feature>
<dbReference type="Pfam" id="PF07683">
    <property type="entry name" value="CobW_C"/>
    <property type="match status" value="1"/>
</dbReference>
<dbReference type="EMBL" id="CAACVS010000389">
    <property type="protein sequence ID" value="VEU41839.1"/>
    <property type="molecule type" value="Genomic_DNA"/>
</dbReference>
<evidence type="ECO:0000313" key="4">
    <source>
        <dbReference type="Proteomes" id="UP000291116"/>
    </source>
</evidence>
<evidence type="ECO:0000313" key="3">
    <source>
        <dbReference type="EMBL" id="VEU41839.1"/>
    </source>
</evidence>
<reference evidence="3 4" key="1">
    <citation type="submission" date="2019-01" db="EMBL/GenBank/DDBJ databases">
        <authorList>
            <person name="Ferrante I. M."/>
        </authorList>
    </citation>
    <scope>NUCLEOTIDE SEQUENCE [LARGE SCALE GENOMIC DNA]</scope>
    <source>
        <strain evidence="3 4">B856</strain>
    </source>
</reference>
<accession>A0A448ZIG1</accession>
<dbReference type="OrthoDB" id="272672at2759"/>
<feature type="compositionally biased region" description="Acidic residues" evidence="1">
    <location>
        <begin position="358"/>
        <end position="379"/>
    </location>
</feature>
<dbReference type="InterPro" id="IPR027417">
    <property type="entry name" value="P-loop_NTPase"/>
</dbReference>
<dbReference type="Gene3D" id="3.40.50.300">
    <property type="entry name" value="P-loop containing nucleotide triphosphate hydrolases"/>
    <property type="match status" value="1"/>
</dbReference>
<dbReference type="SUPFAM" id="SSF52540">
    <property type="entry name" value="P-loop containing nucleoside triphosphate hydrolases"/>
    <property type="match status" value="1"/>
</dbReference>
<dbReference type="Proteomes" id="UP000291116">
    <property type="component" value="Unassembled WGS sequence"/>
</dbReference>